<protein>
    <recommendedName>
        <fullName evidence="10">Mid2 domain-containing protein</fullName>
    </recommendedName>
</protein>
<reference evidence="8 9" key="1">
    <citation type="submission" date="2024-03" db="EMBL/GenBank/DDBJ databases">
        <title>A high-quality draft genome sequence of Diaporthe vaccinii, a causative agent of upright dieback and viscid rot disease in cranberry plants.</title>
        <authorList>
            <person name="Sarrasin M."/>
            <person name="Lang B.F."/>
            <person name="Burger G."/>
        </authorList>
    </citation>
    <scope>NUCLEOTIDE SEQUENCE [LARGE SCALE GENOMIC DNA]</scope>
    <source>
        <strain evidence="8 9">IS7</strain>
    </source>
</reference>
<evidence type="ECO:0000256" key="3">
    <source>
        <dbReference type="ARBA" id="ARBA00022989"/>
    </source>
</evidence>
<comment type="caution">
    <text evidence="8">The sequence shown here is derived from an EMBL/GenBank/DDBJ whole genome shotgun (WGS) entry which is preliminary data.</text>
</comment>
<dbReference type="InterPro" id="IPR051694">
    <property type="entry name" value="Immunoregulatory_rcpt-like"/>
</dbReference>
<sequence>MYFGVWAAALGAVCGVLADMNFVNPPSHKTGQGALSLNSVYSQQTVVTIQWTGNTAGIISTIVLWQVNLTALGEVEAGDPQPTLGELEYITRGVHWNMTSFPWSVTTRKDLKMSNMFVMSLYKTGETGFDDESVLFNISSPTTSSSDSSTTPSTASTSVTDNNPSTSSGSTSTSSSSSSEGASQGGLDTATKIGIGVGIPLAVIAGIAAGWLIFRKMNNKAGRPGASEPSGEEYKSPATLPASMHEAGGQERSSTGPHEIYTPHLSQNTR</sequence>
<name>A0ABR4E4B4_9PEZI</name>
<feature type="chain" id="PRO_5046263660" description="Mid2 domain-containing protein" evidence="7">
    <location>
        <begin position="19"/>
        <end position="270"/>
    </location>
</feature>
<evidence type="ECO:0000313" key="8">
    <source>
        <dbReference type="EMBL" id="KAL2277273.1"/>
    </source>
</evidence>
<comment type="subcellular location">
    <subcellularLocation>
        <location evidence="1">Membrane</location>
        <topology evidence="1">Single-pass membrane protein</topology>
    </subcellularLocation>
</comment>
<keyword evidence="7" id="KW-0732">Signal</keyword>
<feature type="transmembrane region" description="Helical" evidence="6">
    <location>
        <begin position="193"/>
        <end position="214"/>
    </location>
</feature>
<gene>
    <name evidence="8" type="ORF">FJTKL_00119</name>
</gene>
<evidence type="ECO:0000256" key="7">
    <source>
        <dbReference type="SAM" id="SignalP"/>
    </source>
</evidence>
<evidence type="ECO:0008006" key="10">
    <source>
        <dbReference type="Google" id="ProtNLM"/>
    </source>
</evidence>
<dbReference type="EMBL" id="JBAWTH010000102">
    <property type="protein sequence ID" value="KAL2277273.1"/>
    <property type="molecule type" value="Genomic_DNA"/>
</dbReference>
<keyword evidence="9" id="KW-1185">Reference proteome</keyword>
<evidence type="ECO:0000256" key="5">
    <source>
        <dbReference type="SAM" id="MobiDB-lite"/>
    </source>
</evidence>
<proteinExistence type="predicted"/>
<evidence type="ECO:0000313" key="9">
    <source>
        <dbReference type="Proteomes" id="UP001600888"/>
    </source>
</evidence>
<evidence type="ECO:0000256" key="6">
    <source>
        <dbReference type="SAM" id="Phobius"/>
    </source>
</evidence>
<evidence type="ECO:0000256" key="4">
    <source>
        <dbReference type="ARBA" id="ARBA00023136"/>
    </source>
</evidence>
<keyword evidence="2 6" id="KW-0812">Transmembrane</keyword>
<feature type="signal peptide" evidence="7">
    <location>
        <begin position="1"/>
        <end position="18"/>
    </location>
</feature>
<dbReference type="PANTHER" id="PTHR15549:SF26">
    <property type="entry name" value="AXIAL BUDDING PATTERN PROTEIN 2-RELATED"/>
    <property type="match status" value="1"/>
</dbReference>
<dbReference type="Proteomes" id="UP001600888">
    <property type="component" value="Unassembled WGS sequence"/>
</dbReference>
<organism evidence="8 9">
    <name type="scientific">Diaporthe vaccinii</name>
    <dbReference type="NCBI Taxonomy" id="105482"/>
    <lineage>
        <taxon>Eukaryota</taxon>
        <taxon>Fungi</taxon>
        <taxon>Dikarya</taxon>
        <taxon>Ascomycota</taxon>
        <taxon>Pezizomycotina</taxon>
        <taxon>Sordariomycetes</taxon>
        <taxon>Sordariomycetidae</taxon>
        <taxon>Diaporthales</taxon>
        <taxon>Diaporthaceae</taxon>
        <taxon>Diaporthe</taxon>
        <taxon>Diaporthe eres species complex</taxon>
    </lineage>
</organism>
<evidence type="ECO:0000256" key="1">
    <source>
        <dbReference type="ARBA" id="ARBA00004167"/>
    </source>
</evidence>
<feature type="compositionally biased region" description="Low complexity" evidence="5">
    <location>
        <begin position="140"/>
        <end position="179"/>
    </location>
</feature>
<keyword evidence="3 6" id="KW-1133">Transmembrane helix</keyword>
<accession>A0ABR4E4B4</accession>
<dbReference type="PANTHER" id="PTHR15549">
    <property type="entry name" value="PAIRED IMMUNOGLOBULIN-LIKE TYPE 2 RECEPTOR"/>
    <property type="match status" value="1"/>
</dbReference>
<feature type="region of interest" description="Disordered" evidence="5">
    <location>
        <begin position="140"/>
        <end position="186"/>
    </location>
</feature>
<keyword evidence="4 6" id="KW-0472">Membrane</keyword>
<feature type="region of interest" description="Disordered" evidence="5">
    <location>
        <begin position="221"/>
        <end position="270"/>
    </location>
</feature>
<evidence type="ECO:0000256" key="2">
    <source>
        <dbReference type="ARBA" id="ARBA00022692"/>
    </source>
</evidence>